<keyword evidence="2" id="KW-1185">Reference proteome</keyword>
<dbReference type="Proteomes" id="UP000008068">
    <property type="component" value="Unassembled WGS sequence"/>
</dbReference>
<name>G0N8G6_CAEBE</name>
<dbReference type="OrthoDB" id="5869057at2759"/>
<dbReference type="EMBL" id="GL379850">
    <property type="protein sequence ID" value="EGT55289.1"/>
    <property type="molecule type" value="Genomic_DNA"/>
</dbReference>
<evidence type="ECO:0000313" key="1">
    <source>
        <dbReference type="EMBL" id="EGT55289.1"/>
    </source>
</evidence>
<organism evidence="2">
    <name type="scientific">Caenorhabditis brenneri</name>
    <name type="common">Nematode worm</name>
    <dbReference type="NCBI Taxonomy" id="135651"/>
    <lineage>
        <taxon>Eukaryota</taxon>
        <taxon>Metazoa</taxon>
        <taxon>Ecdysozoa</taxon>
        <taxon>Nematoda</taxon>
        <taxon>Chromadorea</taxon>
        <taxon>Rhabditida</taxon>
        <taxon>Rhabditina</taxon>
        <taxon>Rhabditomorpha</taxon>
        <taxon>Rhabditoidea</taxon>
        <taxon>Rhabditidae</taxon>
        <taxon>Peloderinae</taxon>
        <taxon>Caenorhabditis</taxon>
    </lineage>
</organism>
<accession>G0N8G6</accession>
<proteinExistence type="predicted"/>
<dbReference type="OMA" id="FYPIKKF"/>
<protein>
    <submittedName>
        <fullName evidence="1">Uncharacterized protein</fullName>
    </submittedName>
</protein>
<dbReference type="STRING" id="135651.G0N8G6"/>
<sequence>MKHGRPSAEKDKCRCSIAKSYLSHLKTVASIMKCVYITSNSPSCLKYDYDDFESGVIYTLNKNRRWEATESIGVDLLDELNKLNKEWNVTIVERVTLKEYSRSASIYGSCSSRFEEFYPIKKFHFLKNGNEYSQKSVRSVRGQTYLNFLKKKKNFEGNEESEENSDPIASYNVLRAPRNYVQLLKKRFQQSNYGPYYDWPRAGYWNRLNREEDRNIDLRYEEVENLDGEYFGEDQEDAENSSLPSKSNFYNFEDHLVDKFVVIKRRKKSECFVKRF</sequence>
<gene>
    <name evidence="1" type="ORF">CAEBREN_01588</name>
</gene>
<evidence type="ECO:0000313" key="2">
    <source>
        <dbReference type="Proteomes" id="UP000008068"/>
    </source>
</evidence>
<dbReference type="AlphaFoldDB" id="G0N8G6"/>
<reference evidence="2" key="1">
    <citation type="submission" date="2011-07" db="EMBL/GenBank/DDBJ databases">
        <authorList>
            <consortium name="Caenorhabditis brenneri Sequencing and Analysis Consortium"/>
            <person name="Wilson R.K."/>
        </authorList>
    </citation>
    <scope>NUCLEOTIDE SEQUENCE [LARGE SCALE GENOMIC DNA]</scope>
    <source>
        <strain evidence="2">PB2801</strain>
    </source>
</reference>
<dbReference type="FunCoup" id="G0N8G6">
    <property type="interactions" value="230"/>
</dbReference>
<dbReference type="HOGENOM" id="CLU_076183_0_0_1"/>
<dbReference type="eggNOG" id="ENOG502RT6U">
    <property type="taxonomic scope" value="Eukaryota"/>
</dbReference>
<dbReference type="InParanoid" id="G0N8G6"/>